<name>A0AAD4L5G7_9AGAM</name>
<feature type="transmembrane region" description="Helical" evidence="1">
    <location>
        <begin position="20"/>
        <end position="41"/>
    </location>
</feature>
<feature type="transmembrane region" description="Helical" evidence="1">
    <location>
        <begin position="192"/>
        <end position="219"/>
    </location>
</feature>
<keyword evidence="1" id="KW-0812">Transmembrane</keyword>
<feature type="transmembrane region" description="Helical" evidence="1">
    <location>
        <begin position="158"/>
        <end position="180"/>
    </location>
</feature>
<reference evidence="2" key="1">
    <citation type="submission" date="2022-01" db="EMBL/GenBank/DDBJ databases">
        <title>Comparative genomics reveals a dynamic genome evolution in the ectomycorrhizal milk-cap (Lactarius) mushrooms.</title>
        <authorList>
            <consortium name="DOE Joint Genome Institute"/>
            <person name="Lebreton A."/>
            <person name="Tang N."/>
            <person name="Kuo A."/>
            <person name="LaButti K."/>
            <person name="Drula E."/>
            <person name="Barry K."/>
            <person name="Clum A."/>
            <person name="Lipzen A."/>
            <person name="Mousain D."/>
            <person name="Ng V."/>
            <person name="Wang R."/>
            <person name="Wang X."/>
            <person name="Dai Y."/>
            <person name="Henrissat B."/>
            <person name="Grigoriev I.V."/>
            <person name="Guerin-Laguette A."/>
            <person name="Yu F."/>
            <person name="Martin F.M."/>
        </authorList>
    </citation>
    <scope>NUCLEOTIDE SEQUENCE</scope>
    <source>
        <strain evidence="2">QP</strain>
    </source>
</reference>
<proteinExistence type="predicted"/>
<comment type="caution">
    <text evidence="2">The sequence shown here is derived from an EMBL/GenBank/DDBJ whole genome shotgun (WGS) entry which is preliminary data.</text>
</comment>
<protein>
    <submittedName>
        <fullName evidence="2">Uncharacterized protein</fullName>
    </submittedName>
</protein>
<dbReference type="EMBL" id="JAKELL010000130">
    <property type="protein sequence ID" value="KAH8980783.1"/>
    <property type="molecule type" value="Genomic_DNA"/>
</dbReference>
<feature type="transmembrane region" description="Helical" evidence="1">
    <location>
        <begin position="53"/>
        <end position="72"/>
    </location>
</feature>
<dbReference type="AlphaFoldDB" id="A0AAD4L5G7"/>
<feature type="transmembrane region" description="Helical" evidence="1">
    <location>
        <begin position="84"/>
        <end position="105"/>
    </location>
</feature>
<keyword evidence="3" id="KW-1185">Reference proteome</keyword>
<evidence type="ECO:0000256" key="1">
    <source>
        <dbReference type="SAM" id="Phobius"/>
    </source>
</evidence>
<organism evidence="2 3">
    <name type="scientific">Lactarius akahatsu</name>
    <dbReference type="NCBI Taxonomy" id="416441"/>
    <lineage>
        <taxon>Eukaryota</taxon>
        <taxon>Fungi</taxon>
        <taxon>Dikarya</taxon>
        <taxon>Basidiomycota</taxon>
        <taxon>Agaricomycotina</taxon>
        <taxon>Agaricomycetes</taxon>
        <taxon>Russulales</taxon>
        <taxon>Russulaceae</taxon>
        <taxon>Lactarius</taxon>
    </lineage>
</organism>
<feature type="transmembrane region" description="Helical" evidence="1">
    <location>
        <begin position="117"/>
        <end position="138"/>
    </location>
</feature>
<keyword evidence="1" id="KW-0472">Membrane</keyword>
<gene>
    <name evidence="2" type="ORF">EDB92DRAFT_259191</name>
</gene>
<dbReference type="Proteomes" id="UP001201163">
    <property type="component" value="Unassembled WGS sequence"/>
</dbReference>
<evidence type="ECO:0000313" key="2">
    <source>
        <dbReference type="EMBL" id="KAH8980783.1"/>
    </source>
</evidence>
<evidence type="ECO:0000313" key="3">
    <source>
        <dbReference type="Proteomes" id="UP001201163"/>
    </source>
</evidence>
<accession>A0AAD4L5G7</accession>
<sequence>MTDWKSPAVVTAEYFALIKLYHAIWGVLIWEFVVNIGFEYSVFTGKRNFRSSFLLYLGARWCPLLCVITILVGFDPVNRINCQAFVIFVFLFSHLSLSCAEALIVLRIAAIWGLNKIAISIAAAAWLADAGSLIHVVLHGSWNEFEGVCQIANTHTTSTNIIVSFVTDLVLLALMLIGLLRWENARRKGGIWWLLYTQGLAWMIIVTVAEAPITVFILLDLNDPMNLMFQLPALVTMTIGASRVYRGLSDYVNKESDVHMSSGLPVRQLQIGSLVARSRRGSLALGTSGTLDGHMFEMDFLAPPRHQEKVTKGRENRIV</sequence>
<keyword evidence="1" id="KW-1133">Transmembrane helix</keyword>
<feature type="transmembrane region" description="Helical" evidence="1">
    <location>
        <begin position="225"/>
        <end position="245"/>
    </location>
</feature>